<feature type="chain" id="PRO_5020021563" evidence="2">
    <location>
        <begin position="24"/>
        <end position="444"/>
    </location>
</feature>
<sequence length="444" mass="46654">MMTGGGFEFLLFSIMSMPDWSGARDPKQPQPVCSTLTNATLSSPSSLFWTGTLARSQTRLFRQAVQEEMRRLQHHDGLPRAAAVEKLLARLASPDAPSNPVPTSPYHKTKPVLTSELHAVMECYGLTPEEARRALLVKSALGQLRRQGWDASTALMELTARMVPLRLSSPSSPSVEPGWVREVVGEATSGRRGGEGGGGKQIVEEMNGDGAPERKGRMHMGRTATTQTESRYPSQAGVVRKEGGGEGGKEGGSMGAPRQRGRGKRLSSSSLSSSSEVENGEMRLVGKGGMRMAGGKVKGKQEGEGGREGEKACGNMMARELKTTAVTGVAGTGVSPKGVENLERLKRARTVEGGKKTHSRKGGRGAVGAQGGEGEGEEGKGEAMAQGKEAGGSGSSSSRCPKRGRGGGGKEEGMEGEEEEGGGGKAARRTPRGRKRGMRGREGL</sequence>
<feature type="signal peptide" evidence="2">
    <location>
        <begin position="1"/>
        <end position="23"/>
    </location>
</feature>
<gene>
    <name evidence="3" type="ORF">NSK_005126</name>
</gene>
<comment type="caution">
    <text evidence="3">The sequence shown here is derived from an EMBL/GenBank/DDBJ whole genome shotgun (WGS) entry which is preliminary data.</text>
</comment>
<feature type="compositionally biased region" description="Basic and acidic residues" evidence="1">
    <location>
        <begin position="340"/>
        <end position="355"/>
    </location>
</feature>
<evidence type="ECO:0000256" key="1">
    <source>
        <dbReference type="SAM" id="MobiDB-lite"/>
    </source>
</evidence>
<dbReference type="EMBL" id="SDOX01000021">
    <property type="protein sequence ID" value="TFJ84031.1"/>
    <property type="molecule type" value="Genomic_DNA"/>
</dbReference>
<keyword evidence="2" id="KW-0732">Signal</keyword>
<proteinExistence type="predicted"/>
<feature type="region of interest" description="Disordered" evidence="1">
    <location>
        <begin position="327"/>
        <end position="444"/>
    </location>
</feature>
<evidence type="ECO:0000256" key="2">
    <source>
        <dbReference type="SAM" id="SignalP"/>
    </source>
</evidence>
<evidence type="ECO:0000313" key="3">
    <source>
        <dbReference type="EMBL" id="TFJ84031.1"/>
    </source>
</evidence>
<keyword evidence="4" id="KW-1185">Reference proteome</keyword>
<dbReference type="Proteomes" id="UP000355283">
    <property type="component" value="Unassembled WGS sequence"/>
</dbReference>
<name>A0A4D9CXD0_9STRA</name>
<feature type="compositionally biased region" description="Low complexity" evidence="1">
    <location>
        <begin position="266"/>
        <end position="275"/>
    </location>
</feature>
<accession>A0A4D9CXD0</accession>
<dbReference type="AlphaFoldDB" id="A0A4D9CXD0"/>
<feature type="compositionally biased region" description="Basic and acidic residues" evidence="1">
    <location>
        <begin position="239"/>
        <end position="249"/>
    </location>
</feature>
<feature type="compositionally biased region" description="Gly residues" evidence="1">
    <location>
        <begin position="364"/>
        <end position="373"/>
    </location>
</feature>
<feature type="compositionally biased region" description="Basic and acidic residues" evidence="1">
    <location>
        <begin position="299"/>
        <end position="311"/>
    </location>
</feature>
<evidence type="ECO:0000313" key="4">
    <source>
        <dbReference type="Proteomes" id="UP000355283"/>
    </source>
</evidence>
<reference evidence="3 4" key="1">
    <citation type="submission" date="2019-01" db="EMBL/GenBank/DDBJ databases">
        <title>Nuclear Genome Assembly of the Microalgal Biofuel strain Nannochloropsis salina CCMP1776.</title>
        <authorList>
            <person name="Hovde B."/>
        </authorList>
    </citation>
    <scope>NUCLEOTIDE SEQUENCE [LARGE SCALE GENOMIC DNA]</scope>
    <source>
        <strain evidence="3 4">CCMP1776</strain>
    </source>
</reference>
<feature type="region of interest" description="Disordered" evidence="1">
    <location>
        <begin position="186"/>
        <end position="311"/>
    </location>
</feature>
<protein>
    <submittedName>
        <fullName evidence="3">Uncharacterized protein</fullName>
    </submittedName>
</protein>
<feature type="compositionally biased region" description="Basic residues" evidence="1">
    <location>
        <begin position="426"/>
        <end position="438"/>
    </location>
</feature>
<feature type="compositionally biased region" description="Polar residues" evidence="1">
    <location>
        <begin position="223"/>
        <end position="233"/>
    </location>
</feature>
<dbReference type="OrthoDB" id="21551at2759"/>
<organism evidence="3 4">
    <name type="scientific">Nannochloropsis salina CCMP1776</name>
    <dbReference type="NCBI Taxonomy" id="1027361"/>
    <lineage>
        <taxon>Eukaryota</taxon>
        <taxon>Sar</taxon>
        <taxon>Stramenopiles</taxon>
        <taxon>Ochrophyta</taxon>
        <taxon>Eustigmatophyceae</taxon>
        <taxon>Eustigmatales</taxon>
        <taxon>Monodopsidaceae</taxon>
        <taxon>Microchloropsis</taxon>
        <taxon>Microchloropsis salina</taxon>
    </lineage>
</organism>